<organism evidence="2">
    <name type="scientific">uncultured Caudovirales phage</name>
    <dbReference type="NCBI Taxonomy" id="2100421"/>
    <lineage>
        <taxon>Viruses</taxon>
        <taxon>Duplodnaviria</taxon>
        <taxon>Heunggongvirae</taxon>
        <taxon>Uroviricota</taxon>
        <taxon>Caudoviricetes</taxon>
        <taxon>Peduoviridae</taxon>
        <taxon>Maltschvirus</taxon>
        <taxon>Maltschvirus maltsch</taxon>
    </lineage>
</organism>
<evidence type="ECO:0000313" key="2">
    <source>
        <dbReference type="EMBL" id="CAB4126682.1"/>
    </source>
</evidence>
<sequence length="281" mass="29553">MSETETFTPTNTGSVLGDAPAGAMGHNGGPDWLPEELRSDASLAKFKDVAGLAKSYSQLEKRFGVPPEQLLKLPSKEDAPEWGEVFDKLGRPKDPKGYEFAAPPGVPEPMLEGFRGAAHQAGLNPRQAARVMEFYGQAQAQAQEMQAAQVATQTETAAAELKGEWGARYDATVHNITRAIENFGGKEALAAVNDAGLGRSPQALRMLAKMADALAEAGALKGGSGGAQPAVSPEQAREAVSRKYMDGEFMAAYMGSDHPGHAAAVREMEALFAAAHSGTQG</sequence>
<evidence type="ECO:0000256" key="1">
    <source>
        <dbReference type="SAM" id="MobiDB-lite"/>
    </source>
</evidence>
<proteinExistence type="predicted"/>
<gene>
    <name evidence="2" type="ORF">UFOVP78_8</name>
</gene>
<feature type="compositionally biased region" description="Polar residues" evidence="1">
    <location>
        <begin position="1"/>
        <end position="14"/>
    </location>
</feature>
<name>A0A6J5KZC8_9CAUD</name>
<protein>
    <submittedName>
        <fullName evidence="2">Uncharacterized protein</fullName>
    </submittedName>
</protein>
<reference evidence="2" key="1">
    <citation type="submission" date="2020-04" db="EMBL/GenBank/DDBJ databases">
        <authorList>
            <person name="Chiriac C."/>
            <person name="Salcher M."/>
            <person name="Ghai R."/>
            <person name="Kavagutti S V."/>
        </authorList>
    </citation>
    <scope>NUCLEOTIDE SEQUENCE</scope>
</reference>
<feature type="region of interest" description="Disordered" evidence="1">
    <location>
        <begin position="1"/>
        <end position="35"/>
    </location>
</feature>
<accession>A0A6J5KZC8</accession>
<dbReference type="EMBL" id="LR796203">
    <property type="protein sequence ID" value="CAB4126682.1"/>
    <property type="molecule type" value="Genomic_DNA"/>
</dbReference>